<evidence type="ECO:0000313" key="1">
    <source>
        <dbReference type="EnsemblPlants" id="AVESA.00010b.r2.4AG0651880.1.CDS"/>
    </source>
</evidence>
<protein>
    <submittedName>
        <fullName evidence="1">Uncharacterized protein</fullName>
    </submittedName>
</protein>
<proteinExistence type="predicted"/>
<accession>A0ACD5WQ08</accession>
<evidence type="ECO:0000313" key="2">
    <source>
        <dbReference type="Proteomes" id="UP001732700"/>
    </source>
</evidence>
<organism evidence="1 2">
    <name type="scientific">Avena sativa</name>
    <name type="common">Oat</name>
    <dbReference type="NCBI Taxonomy" id="4498"/>
    <lineage>
        <taxon>Eukaryota</taxon>
        <taxon>Viridiplantae</taxon>
        <taxon>Streptophyta</taxon>
        <taxon>Embryophyta</taxon>
        <taxon>Tracheophyta</taxon>
        <taxon>Spermatophyta</taxon>
        <taxon>Magnoliopsida</taxon>
        <taxon>Liliopsida</taxon>
        <taxon>Poales</taxon>
        <taxon>Poaceae</taxon>
        <taxon>BOP clade</taxon>
        <taxon>Pooideae</taxon>
        <taxon>Poodae</taxon>
        <taxon>Poeae</taxon>
        <taxon>Poeae Chloroplast Group 1 (Aveneae type)</taxon>
        <taxon>Aveninae</taxon>
        <taxon>Avena</taxon>
    </lineage>
</organism>
<dbReference type="EnsemblPlants" id="AVESA.00010b.r2.4AG0651880.1">
    <property type="protein sequence ID" value="AVESA.00010b.r2.4AG0651880.1.CDS"/>
    <property type="gene ID" value="AVESA.00010b.r2.4AG0651880"/>
</dbReference>
<dbReference type="Proteomes" id="UP001732700">
    <property type="component" value="Chromosome 4A"/>
</dbReference>
<reference evidence="1" key="1">
    <citation type="submission" date="2021-05" db="EMBL/GenBank/DDBJ databases">
        <authorList>
            <person name="Scholz U."/>
            <person name="Mascher M."/>
            <person name="Fiebig A."/>
        </authorList>
    </citation>
    <scope>NUCLEOTIDE SEQUENCE [LARGE SCALE GENOMIC DNA]</scope>
</reference>
<reference evidence="1" key="2">
    <citation type="submission" date="2025-09" db="UniProtKB">
        <authorList>
            <consortium name="EnsemblPlants"/>
        </authorList>
    </citation>
    <scope>IDENTIFICATION</scope>
</reference>
<name>A0ACD5WQ08_AVESA</name>
<keyword evidence="2" id="KW-1185">Reference proteome</keyword>
<sequence>MQKAGGGRGGGGGGKEENDQVAGGSGQQQPQRMKIGWPTDVRHVAHVTFDRFHGFQGVPAELQPEPAVARAPSASKTAFGVSTESMQCAHDSRGNSIPSILLHLQRRLYDQGGLATEGIFRVAADGAQEQRVRDHLDLAGATPEDDAGVDVHCLAGLIKAWFRELPGGLLGALPEEEVARCASEEEAGRLCGKLEPAKAALLDWAVQLMADVASEEGRNRMGSRNVAMVFAPNMTQEVDPLTALKYTVQVMNFLNLLIERALRQRRQQHNKQKLLQPN</sequence>